<protein>
    <submittedName>
        <fullName evidence="2">Uncharacterized protein</fullName>
    </submittedName>
</protein>
<evidence type="ECO:0000313" key="2">
    <source>
        <dbReference type="EMBL" id="RCJ41985.1"/>
    </source>
</evidence>
<gene>
    <name evidence="2" type="ORF">A6769_38435</name>
</gene>
<accession>A0A367RZQ2</accession>
<organism evidence="2 3">
    <name type="scientific">Nostoc punctiforme NIES-2108</name>
    <dbReference type="NCBI Taxonomy" id="1356359"/>
    <lineage>
        <taxon>Bacteria</taxon>
        <taxon>Bacillati</taxon>
        <taxon>Cyanobacteriota</taxon>
        <taxon>Cyanophyceae</taxon>
        <taxon>Nostocales</taxon>
        <taxon>Nostocaceae</taxon>
        <taxon>Nostoc</taxon>
    </lineage>
</organism>
<sequence length="251" mass="28824">MRCCGKPQRQSVHKSKGDRLPEKHRNRLYHPIEGFKIMPQTTTTVTSCVKPVEKLRSVEISFEDHEFYAGQKLVASITHDDDLTQPWIVMVNGEEIHRANTFKRCHSYITWHYQRGTLPIQEEETPVATTGNEIMVQIADECEKYGFEILNDGIYDQDQKLGEVGCTNSRWWVIRATSVHQQKVPCDSALDAVWVLSMVELTQPSREELLDKPFDRLTANDRNSYGNISHPQTSLLIAVSSQTPIWCGHRE</sequence>
<dbReference type="Proteomes" id="UP000252085">
    <property type="component" value="Unassembled WGS sequence"/>
</dbReference>
<feature type="region of interest" description="Disordered" evidence="1">
    <location>
        <begin position="1"/>
        <end position="24"/>
    </location>
</feature>
<evidence type="ECO:0000313" key="3">
    <source>
        <dbReference type="Proteomes" id="UP000252085"/>
    </source>
</evidence>
<reference evidence="2 3" key="1">
    <citation type="submission" date="2016-04" db="EMBL/GenBank/DDBJ databases">
        <authorList>
            <person name="Evans L.H."/>
            <person name="Alamgir A."/>
            <person name="Owens N."/>
            <person name="Weber N.D."/>
            <person name="Virtaneva K."/>
            <person name="Barbian K."/>
            <person name="Babar A."/>
            <person name="Rosenke K."/>
        </authorList>
    </citation>
    <scope>NUCLEOTIDE SEQUENCE [LARGE SCALE GENOMIC DNA]</scope>
    <source>
        <strain evidence="2">NIES-2108</strain>
    </source>
</reference>
<comment type="caution">
    <text evidence="2">The sequence shown here is derived from an EMBL/GenBank/DDBJ whole genome shotgun (WGS) entry which is preliminary data.</text>
</comment>
<name>A0A367RZQ2_NOSPU</name>
<evidence type="ECO:0000256" key="1">
    <source>
        <dbReference type="SAM" id="MobiDB-lite"/>
    </source>
</evidence>
<proteinExistence type="predicted"/>
<dbReference type="EMBL" id="LXQE01000025">
    <property type="protein sequence ID" value="RCJ41985.1"/>
    <property type="molecule type" value="Genomic_DNA"/>
</dbReference>
<dbReference type="AlphaFoldDB" id="A0A367RZQ2"/>